<protein>
    <submittedName>
        <fullName evidence="4">Vps9 domain-containing 1</fullName>
    </submittedName>
</protein>
<evidence type="ECO:0000256" key="2">
    <source>
        <dbReference type="SAM" id="MobiDB-lite"/>
    </source>
</evidence>
<dbReference type="SUPFAM" id="SSF109993">
    <property type="entry name" value="VPS9 domain"/>
    <property type="match status" value="1"/>
</dbReference>
<comment type="caution">
    <text evidence="4">The sequence shown here is derived from an EMBL/GenBank/DDBJ whole genome shotgun (WGS) entry which is preliminary data.</text>
</comment>
<accession>A0AAV4DAR8</accession>
<reference evidence="4 5" key="1">
    <citation type="journal article" date="2021" name="Elife">
        <title>Chloroplast acquisition without the gene transfer in kleptoplastic sea slugs, Plakobranchus ocellatus.</title>
        <authorList>
            <person name="Maeda T."/>
            <person name="Takahashi S."/>
            <person name="Yoshida T."/>
            <person name="Shimamura S."/>
            <person name="Takaki Y."/>
            <person name="Nagai Y."/>
            <person name="Toyoda A."/>
            <person name="Suzuki Y."/>
            <person name="Arimoto A."/>
            <person name="Ishii H."/>
            <person name="Satoh N."/>
            <person name="Nishiyama T."/>
            <person name="Hasebe M."/>
            <person name="Maruyama T."/>
            <person name="Minagawa J."/>
            <person name="Obokata J."/>
            <person name="Shigenobu S."/>
        </authorList>
    </citation>
    <scope>NUCLEOTIDE SEQUENCE [LARGE SCALE GENOMIC DNA]</scope>
</reference>
<evidence type="ECO:0000259" key="3">
    <source>
        <dbReference type="PROSITE" id="PS51205"/>
    </source>
</evidence>
<feature type="region of interest" description="Disordered" evidence="2">
    <location>
        <begin position="351"/>
        <end position="456"/>
    </location>
</feature>
<feature type="region of interest" description="Disordered" evidence="2">
    <location>
        <begin position="704"/>
        <end position="725"/>
    </location>
</feature>
<evidence type="ECO:0000313" key="4">
    <source>
        <dbReference type="EMBL" id="GFO41122.1"/>
    </source>
</evidence>
<dbReference type="InterPro" id="IPR003123">
    <property type="entry name" value="VPS9"/>
</dbReference>
<sequence>MVVMNFNVLMKEVAEALRLDNESNEKEAYKKYIGCIFAIASNLMDALRAQGGEVVVNQAIMKQVKLAQQCTERVAELVITLNSYVTKSHLPESSHQISQPATESDPSHLSQDSLNAYPNSTTVSTSEMVWAEKRQPSRFSSPVPALPSENNPHTIVARKSRTLTPMEKASKQNQSLMAAYKARMLRLNRADFNAFNYSLTIQRKMAENIAIAKAQEEELARKMQARNQRLELETAKRFTSPTGMSDEEKEQRAIYKNILEYENEAHWLKKWREKLAASPEDPVVICQLVQEVLRCSDHPITELLKQYQFKIYQRLFPLVEKRAQNLAQIKVPFAEENWPVYEDVKDLMGDTWEPNESIEDNPTEQGNSEDCQSNEKEHVMNDFNEEEKEVSEESNVSTPTLTLASSEDRGKHPKKSSNFTESNIVPEDADSIASQTTPITLSTSTVIPQNAENKTEYSTQVSTESMKSSETAELSRERKQAQLLMKQVSKRYTLDAFASSDEDEDLDYLFEDDAESFEITENMYSSLSNIRNTSEKGKSHEEVTIVDGKDKFDVSQCPNRSASHEFQSSSSSEDQVNSNLYQSLPYCNFNERTAEAEEAKRIAKLSLEACERHLTSICEDIHRYLDKLLVLLTIAYEPLDTPVGKDQCAVSLEEPFFKPIWKTLLLLFRVVNSRQEQVLACVMTKYSSATLGDLSVNKKLWLTDDPEPTSSPSSPPPKEPYKPAKRPYEKVITELQRVGDHYTMLSKLECVVKVCRLICECVEDHFDKPEQGGGTRAPSIGADDLLPILCYVVVQSAMPQLASECQAMAEFIQEGYLMGEEGYCLTTLRTALGYVTSLYFKS</sequence>
<dbReference type="SMART" id="SM00167">
    <property type="entry name" value="VPS9"/>
    <property type="match status" value="1"/>
</dbReference>
<evidence type="ECO:0000313" key="5">
    <source>
        <dbReference type="Proteomes" id="UP000735302"/>
    </source>
</evidence>
<keyword evidence="1" id="KW-0175">Coiled coil</keyword>
<dbReference type="GO" id="GO:0031267">
    <property type="term" value="F:small GTPase binding"/>
    <property type="evidence" value="ECO:0007669"/>
    <property type="project" value="TreeGrafter"/>
</dbReference>
<dbReference type="PANTHER" id="PTHR23101:SF98">
    <property type="entry name" value="VPS9 DOMAIN-CONTAINING PROTEIN 1"/>
    <property type="match status" value="1"/>
</dbReference>
<evidence type="ECO:0000256" key="1">
    <source>
        <dbReference type="SAM" id="Coils"/>
    </source>
</evidence>
<dbReference type="GO" id="GO:0005085">
    <property type="term" value="F:guanyl-nucleotide exchange factor activity"/>
    <property type="evidence" value="ECO:0007669"/>
    <property type="project" value="InterPro"/>
</dbReference>
<gene>
    <name evidence="4" type="ORF">PoB_006762700</name>
</gene>
<dbReference type="EMBL" id="BLXT01007668">
    <property type="protein sequence ID" value="GFO41122.1"/>
    <property type="molecule type" value="Genomic_DNA"/>
</dbReference>
<organism evidence="4 5">
    <name type="scientific">Plakobranchus ocellatus</name>
    <dbReference type="NCBI Taxonomy" id="259542"/>
    <lineage>
        <taxon>Eukaryota</taxon>
        <taxon>Metazoa</taxon>
        <taxon>Spiralia</taxon>
        <taxon>Lophotrochozoa</taxon>
        <taxon>Mollusca</taxon>
        <taxon>Gastropoda</taxon>
        <taxon>Heterobranchia</taxon>
        <taxon>Euthyneura</taxon>
        <taxon>Panpulmonata</taxon>
        <taxon>Sacoglossa</taxon>
        <taxon>Placobranchoidea</taxon>
        <taxon>Plakobranchidae</taxon>
        <taxon>Plakobranchus</taxon>
    </lineage>
</organism>
<proteinExistence type="predicted"/>
<dbReference type="InterPro" id="IPR045046">
    <property type="entry name" value="Vps9-like"/>
</dbReference>
<feature type="region of interest" description="Disordered" evidence="2">
    <location>
        <begin position="91"/>
        <end position="118"/>
    </location>
</feature>
<feature type="domain" description="VPS9" evidence="3">
    <location>
        <begin position="673"/>
        <end position="842"/>
    </location>
</feature>
<keyword evidence="5" id="KW-1185">Reference proteome</keyword>
<dbReference type="AlphaFoldDB" id="A0AAV4DAR8"/>
<dbReference type="PROSITE" id="PS51205">
    <property type="entry name" value="VPS9"/>
    <property type="match status" value="1"/>
</dbReference>
<feature type="compositionally biased region" description="Acidic residues" evidence="2">
    <location>
        <begin position="383"/>
        <end position="392"/>
    </location>
</feature>
<dbReference type="Proteomes" id="UP000735302">
    <property type="component" value="Unassembled WGS sequence"/>
</dbReference>
<dbReference type="InterPro" id="IPR037191">
    <property type="entry name" value="VPS9_dom_sf"/>
</dbReference>
<dbReference type="GO" id="GO:0030139">
    <property type="term" value="C:endocytic vesicle"/>
    <property type="evidence" value="ECO:0007669"/>
    <property type="project" value="TreeGrafter"/>
</dbReference>
<name>A0AAV4DAR8_9GAST</name>
<dbReference type="PANTHER" id="PTHR23101">
    <property type="entry name" value="RAB GDP/GTP EXCHANGE FACTOR"/>
    <property type="match status" value="1"/>
</dbReference>
<dbReference type="GO" id="GO:0016192">
    <property type="term" value="P:vesicle-mediated transport"/>
    <property type="evidence" value="ECO:0007669"/>
    <property type="project" value="InterPro"/>
</dbReference>
<feature type="coiled-coil region" evidence="1">
    <location>
        <begin position="213"/>
        <end position="264"/>
    </location>
</feature>
<dbReference type="GO" id="GO:0005829">
    <property type="term" value="C:cytosol"/>
    <property type="evidence" value="ECO:0007669"/>
    <property type="project" value="TreeGrafter"/>
</dbReference>
<dbReference type="Gene3D" id="1.20.1050.80">
    <property type="entry name" value="VPS9 domain"/>
    <property type="match status" value="1"/>
</dbReference>
<feature type="compositionally biased region" description="Polar residues" evidence="2">
    <location>
        <begin position="432"/>
        <end position="456"/>
    </location>
</feature>
<dbReference type="Pfam" id="PF02204">
    <property type="entry name" value="VPS9"/>
    <property type="match status" value="1"/>
</dbReference>